<organism evidence="1 2">
    <name type="scientific">Cucurbita moschata</name>
    <name type="common">Winter crookneck squash</name>
    <name type="synonym">Cucurbita pepo var. moschata</name>
    <dbReference type="NCBI Taxonomy" id="3662"/>
    <lineage>
        <taxon>Eukaryota</taxon>
        <taxon>Viridiplantae</taxon>
        <taxon>Streptophyta</taxon>
        <taxon>Embryophyta</taxon>
        <taxon>Tracheophyta</taxon>
        <taxon>Spermatophyta</taxon>
        <taxon>Magnoliopsida</taxon>
        <taxon>eudicotyledons</taxon>
        <taxon>Gunneridae</taxon>
        <taxon>Pentapetalae</taxon>
        <taxon>rosids</taxon>
        <taxon>fabids</taxon>
        <taxon>Cucurbitales</taxon>
        <taxon>Cucurbitaceae</taxon>
        <taxon>Cucurbiteae</taxon>
        <taxon>Cucurbita</taxon>
    </lineage>
</organism>
<reference evidence="2" key="1">
    <citation type="submission" date="2025-08" db="UniProtKB">
        <authorList>
            <consortium name="RefSeq"/>
        </authorList>
    </citation>
    <scope>IDENTIFICATION</scope>
    <source>
        <tissue evidence="2">Young leaves</tissue>
    </source>
</reference>
<dbReference type="RefSeq" id="XP_022953822.1">
    <property type="nucleotide sequence ID" value="XM_023098054.1"/>
</dbReference>
<keyword evidence="1" id="KW-1185">Reference proteome</keyword>
<dbReference type="KEGG" id="cmos:111456239"/>
<accession>A0A6J1GPC1</accession>
<evidence type="ECO:0000313" key="1">
    <source>
        <dbReference type="Proteomes" id="UP000504609"/>
    </source>
</evidence>
<protein>
    <submittedName>
        <fullName evidence="2">Uncharacterized protein LOC111456239 isoform X1</fullName>
    </submittedName>
</protein>
<dbReference type="PANTHER" id="PTHR34206">
    <property type="entry name" value="OS06G0193300 PROTEIN"/>
    <property type="match status" value="1"/>
</dbReference>
<evidence type="ECO:0000313" key="2">
    <source>
        <dbReference type="RefSeq" id="XP_022953822.1"/>
    </source>
</evidence>
<dbReference type="Proteomes" id="UP000504609">
    <property type="component" value="Unplaced"/>
</dbReference>
<dbReference type="GeneID" id="111456239"/>
<sequence>MALTCCCCCSSSFNVSLLKSGLSVSAKPISRIWMLKPTKFPLKKSLPLQIRSSIKNKVFEDQSEGVICYTDENGEIVCEGYDEGPRFHPNLPEKGNHQRETEIIDLLLKQSWIHLGKGGGELSQADKGVAVQNDSNANGFNSFC</sequence>
<dbReference type="AlphaFoldDB" id="A0A6J1GPC1"/>
<gene>
    <name evidence="2" type="primary">LOC111456239</name>
</gene>
<proteinExistence type="predicted"/>
<name>A0A6J1GPC1_CUCMO</name>
<dbReference type="PANTHER" id="PTHR34206:SF1">
    <property type="entry name" value="OS10G0390701 PROTEIN"/>
    <property type="match status" value="1"/>
</dbReference>